<organism evidence="2 3">
    <name type="scientific">Sporolactobacillus terrae</name>
    <dbReference type="NCBI Taxonomy" id="269673"/>
    <lineage>
        <taxon>Bacteria</taxon>
        <taxon>Bacillati</taxon>
        <taxon>Bacillota</taxon>
        <taxon>Bacilli</taxon>
        <taxon>Bacillales</taxon>
        <taxon>Sporolactobacillaceae</taxon>
        <taxon>Sporolactobacillus</taxon>
    </lineage>
</organism>
<name>A0A5K7WVM1_9BACL</name>
<evidence type="ECO:0000256" key="1">
    <source>
        <dbReference type="SAM" id="MobiDB-lite"/>
    </source>
</evidence>
<sequence>MCYQELPQIGAEERNNKPKSTTKTKLMRAFARWLQDEKITETYAQMDSEPRIVKEINIRLCSETFTENSRQ</sequence>
<dbReference type="AlphaFoldDB" id="A0A5K7WVM1"/>
<evidence type="ECO:0000313" key="2">
    <source>
        <dbReference type="EMBL" id="BBN98407.1"/>
    </source>
</evidence>
<feature type="region of interest" description="Disordered" evidence="1">
    <location>
        <begin position="1"/>
        <end position="23"/>
    </location>
</feature>
<accession>A0A5K7WVM1</accession>
<dbReference type="Proteomes" id="UP000326951">
    <property type="component" value="Chromosome"/>
</dbReference>
<gene>
    <name evidence="2" type="ORF">St703_11120</name>
</gene>
<reference evidence="2 3" key="1">
    <citation type="submission" date="2019-09" db="EMBL/GenBank/DDBJ databases">
        <title>Complete genome sequence of Sporolactobacillus terrae 70-3.</title>
        <authorList>
            <person name="Tanaka N."/>
            <person name="Shiwa Y."/>
            <person name="Fujita N."/>
            <person name="Tanasupawat S."/>
        </authorList>
    </citation>
    <scope>NUCLEOTIDE SEQUENCE [LARGE SCALE GENOMIC DNA]</scope>
    <source>
        <strain evidence="2 3">70-3</strain>
    </source>
</reference>
<dbReference type="EMBL" id="AP021853">
    <property type="protein sequence ID" value="BBN98407.1"/>
    <property type="molecule type" value="Genomic_DNA"/>
</dbReference>
<proteinExistence type="predicted"/>
<protein>
    <submittedName>
        <fullName evidence="2">Uncharacterized protein</fullName>
    </submittedName>
</protein>
<evidence type="ECO:0000313" key="3">
    <source>
        <dbReference type="Proteomes" id="UP000326951"/>
    </source>
</evidence>